<dbReference type="Pfam" id="PF07835">
    <property type="entry name" value="COX4_pro_2"/>
    <property type="match status" value="1"/>
</dbReference>
<evidence type="ECO:0000313" key="4">
    <source>
        <dbReference type="Proteomes" id="UP001203284"/>
    </source>
</evidence>
<keyword evidence="1" id="KW-1133">Transmembrane helix</keyword>
<evidence type="ECO:0000259" key="2">
    <source>
        <dbReference type="Pfam" id="PF07835"/>
    </source>
</evidence>
<feature type="transmembrane region" description="Helical" evidence="1">
    <location>
        <begin position="79"/>
        <end position="96"/>
    </location>
</feature>
<keyword evidence="4" id="KW-1185">Reference proteome</keyword>
<proteinExistence type="predicted"/>
<reference evidence="3 4" key="1">
    <citation type="submission" date="2022-04" db="EMBL/GenBank/DDBJ databases">
        <authorList>
            <person name="Grouzdev D.S."/>
            <person name="Pantiukh K.S."/>
            <person name="Krutkina M.S."/>
        </authorList>
    </citation>
    <scope>NUCLEOTIDE SEQUENCE [LARGE SCALE GENOMIC DNA]</scope>
    <source>
        <strain evidence="3 4">6x-1</strain>
    </source>
</reference>
<dbReference type="EMBL" id="JALKCH010000011">
    <property type="protein sequence ID" value="MCK0198384.1"/>
    <property type="molecule type" value="Genomic_DNA"/>
</dbReference>
<gene>
    <name evidence="3" type="ORF">MWN34_15835</name>
</gene>
<name>A0ABT0DET5_9HYPH</name>
<comment type="caution">
    <text evidence="3">The sequence shown here is derived from an EMBL/GenBank/DDBJ whole genome shotgun (WGS) entry which is preliminary data.</text>
</comment>
<dbReference type="SUPFAM" id="SSF81469">
    <property type="entry name" value="Bacterial aa3 type cytochrome c oxidase subunit IV"/>
    <property type="match status" value="1"/>
</dbReference>
<dbReference type="Proteomes" id="UP001203284">
    <property type="component" value="Unassembled WGS sequence"/>
</dbReference>
<keyword evidence="1" id="KW-0812">Transmembrane</keyword>
<feature type="transmembrane region" description="Helical" evidence="1">
    <location>
        <begin position="54"/>
        <end position="73"/>
    </location>
</feature>
<dbReference type="InterPro" id="IPR036596">
    <property type="entry name" value="Cyt-C_aa3_sf"/>
</dbReference>
<protein>
    <submittedName>
        <fullName evidence="3">Aa3-type cytochrome c oxidase subunit IV</fullName>
    </submittedName>
</protein>
<dbReference type="Gene3D" id="1.20.5.160">
    <property type="entry name" value="Bacterial aa3 type cytochrome c oxidase subunit IV"/>
    <property type="match status" value="1"/>
</dbReference>
<dbReference type="InterPro" id="IPR012422">
    <property type="entry name" value="Cyt_c_oxidase_su4_bac-aa3"/>
</dbReference>
<feature type="domain" description="Cytochrome c oxidase subunit IV bacterial aa3 type" evidence="2">
    <location>
        <begin position="4"/>
        <end position="47"/>
    </location>
</feature>
<evidence type="ECO:0000313" key="3">
    <source>
        <dbReference type="EMBL" id="MCK0198384.1"/>
    </source>
</evidence>
<sequence>MADHGTPEYATATGNDYAAHQGTYKFFVKLTLVSTLALVGLMISLAIGGVNGHWGLSSLGVLALLVTTAIGFASDTGRPALVGGVLVVLLLLLVVTS</sequence>
<accession>A0ABT0DET5</accession>
<evidence type="ECO:0000256" key="1">
    <source>
        <dbReference type="SAM" id="Phobius"/>
    </source>
</evidence>
<keyword evidence="1" id="KW-0472">Membrane</keyword>
<organism evidence="3 4">
    <name type="scientific">Ancylobacter crimeensis</name>
    <dbReference type="NCBI Taxonomy" id="2579147"/>
    <lineage>
        <taxon>Bacteria</taxon>
        <taxon>Pseudomonadati</taxon>
        <taxon>Pseudomonadota</taxon>
        <taxon>Alphaproteobacteria</taxon>
        <taxon>Hyphomicrobiales</taxon>
        <taxon>Xanthobacteraceae</taxon>
        <taxon>Ancylobacter</taxon>
    </lineage>
</organism>
<dbReference type="RefSeq" id="WP_247030287.1">
    <property type="nucleotide sequence ID" value="NZ_JALKCH010000011.1"/>
</dbReference>
<feature type="transmembrane region" description="Helical" evidence="1">
    <location>
        <begin position="26"/>
        <end position="47"/>
    </location>
</feature>